<sequence>MRYSGRFSKQCGAFAATAVLFLLAFAVPPSRGAETAAKPGATRITLPGFFDPRRRPDRPDPSRALIQIRFIATDDFPPFSFRGADGQVMGFDVDLARAICQELAVQCTLEVKPFDALIPALEDGQADAAVAGIAMTPASRAKLDFSDRYFRSPARFLARRERGIGAITPETIGPLAVGVVAGTAHEAYLKSFFPNAALRPYPNMDALRAALLRGEVELVFADGVQSALWMNSAAAQGCCAFVGGPFTESRYFGEGLAIAVKSGNDLVRQSINYALSQLWEKGLYTDLYLRWFPISVY</sequence>
<feature type="chain" id="PRO_5046230971" evidence="5">
    <location>
        <begin position="33"/>
        <end position="297"/>
    </location>
</feature>
<evidence type="ECO:0000313" key="8">
    <source>
        <dbReference type="Proteomes" id="UP001203284"/>
    </source>
</evidence>
<keyword evidence="8" id="KW-1185">Reference proteome</keyword>
<dbReference type="InterPro" id="IPR018313">
    <property type="entry name" value="SBP_3_CS"/>
</dbReference>
<comment type="caution">
    <text evidence="7">The sequence shown here is derived from an EMBL/GenBank/DDBJ whole genome shotgun (WGS) entry which is preliminary data.</text>
</comment>
<dbReference type="SUPFAM" id="SSF53850">
    <property type="entry name" value="Periplasmic binding protein-like II"/>
    <property type="match status" value="1"/>
</dbReference>
<keyword evidence="3 5" id="KW-0732">Signal</keyword>
<evidence type="ECO:0000256" key="1">
    <source>
        <dbReference type="ARBA" id="ARBA00004196"/>
    </source>
</evidence>
<dbReference type="Pfam" id="PF00497">
    <property type="entry name" value="SBP_bac_3"/>
    <property type="match status" value="1"/>
</dbReference>
<accession>A0ABT0D935</accession>
<dbReference type="Proteomes" id="UP001203284">
    <property type="component" value="Unassembled WGS sequence"/>
</dbReference>
<evidence type="ECO:0000256" key="2">
    <source>
        <dbReference type="ARBA" id="ARBA00010333"/>
    </source>
</evidence>
<comment type="subcellular location">
    <subcellularLocation>
        <location evidence="1">Cell envelope</location>
    </subcellularLocation>
</comment>
<dbReference type="PANTHER" id="PTHR35936">
    <property type="entry name" value="MEMBRANE-BOUND LYTIC MUREIN TRANSGLYCOSYLASE F"/>
    <property type="match status" value="1"/>
</dbReference>
<dbReference type="SMART" id="SM00062">
    <property type="entry name" value="PBPb"/>
    <property type="match status" value="1"/>
</dbReference>
<dbReference type="RefSeq" id="WP_247027542.1">
    <property type="nucleotide sequence ID" value="NZ_JALKCH010000003.1"/>
</dbReference>
<evidence type="ECO:0000256" key="3">
    <source>
        <dbReference type="ARBA" id="ARBA00022729"/>
    </source>
</evidence>
<protein>
    <submittedName>
        <fullName evidence="7">Transporter substrate-binding domain-containing protein</fullName>
    </submittedName>
</protein>
<dbReference type="InterPro" id="IPR001638">
    <property type="entry name" value="Solute-binding_3/MltF_N"/>
</dbReference>
<dbReference type="PANTHER" id="PTHR35936:SF35">
    <property type="entry name" value="L-CYSTINE-BINDING PROTEIN TCYJ"/>
    <property type="match status" value="1"/>
</dbReference>
<dbReference type="Gene3D" id="3.40.190.10">
    <property type="entry name" value="Periplasmic binding protein-like II"/>
    <property type="match status" value="2"/>
</dbReference>
<comment type="similarity">
    <text evidence="2 4">Belongs to the bacterial solute-binding protein 3 family.</text>
</comment>
<organism evidence="7 8">
    <name type="scientific">Ancylobacter crimeensis</name>
    <dbReference type="NCBI Taxonomy" id="2579147"/>
    <lineage>
        <taxon>Bacteria</taxon>
        <taxon>Pseudomonadati</taxon>
        <taxon>Pseudomonadota</taxon>
        <taxon>Alphaproteobacteria</taxon>
        <taxon>Hyphomicrobiales</taxon>
        <taxon>Xanthobacteraceae</taxon>
        <taxon>Ancylobacter</taxon>
    </lineage>
</organism>
<proteinExistence type="inferred from homology"/>
<feature type="domain" description="Solute-binding protein family 3/N-terminal" evidence="6">
    <location>
        <begin position="67"/>
        <end position="295"/>
    </location>
</feature>
<reference evidence="7 8" key="1">
    <citation type="submission" date="2022-04" db="EMBL/GenBank/DDBJ databases">
        <authorList>
            <person name="Grouzdev D.S."/>
            <person name="Pantiukh K.S."/>
            <person name="Krutkina M.S."/>
        </authorList>
    </citation>
    <scope>NUCLEOTIDE SEQUENCE [LARGE SCALE GENOMIC DNA]</scope>
    <source>
        <strain evidence="7 8">6x-1</strain>
    </source>
</reference>
<gene>
    <name evidence="7" type="ORF">MWN34_05980</name>
</gene>
<evidence type="ECO:0000259" key="6">
    <source>
        <dbReference type="SMART" id="SM00062"/>
    </source>
</evidence>
<dbReference type="EMBL" id="JALKCH010000003">
    <property type="protein sequence ID" value="MCK0196461.1"/>
    <property type="molecule type" value="Genomic_DNA"/>
</dbReference>
<dbReference type="PROSITE" id="PS01039">
    <property type="entry name" value="SBP_BACTERIAL_3"/>
    <property type="match status" value="1"/>
</dbReference>
<feature type="signal peptide" evidence="5">
    <location>
        <begin position="1"/>
        <end position="32"/>
    </location>
</feature>
<evidence type="ECO:0000313" key="7">
    <source>
        <dbReference type="EMBL" id="MCK0196461.1"/>
    </source>
</evidence>
<name>A0ABT0D935_9HYPH</name>
<evidence type="ECO:0000256" key="4">
    <source>
        <dbReference type="RuleBase" id="RU003744"/>
    </source>
</evidence>
<evidence type="ECO:0000256" key="5">
    <source>
        <dbReference type="SAM" id="SignalP"/>
    </source>
</evidence>